<name>A0ABQ9ICK3_9NEOP</name>
<accession>A0ABQ9ICK3</accession>
<evidence type="ECO:0000313" key="1">
    <source>
        <dbReference type="EMBL" id="KAJ8894407.1"/>
    </source>
</evidence>
<dbReference type="EMBL" id="JARBHB010000002">
    <property type="protein sequence ID" value="KAJ8894407.1"/>
    <property type="molecule type" value="Genomic_DNA"/>
</dbReference>
<sequence>MKVTTYMQIHQDISLKEAN</sequence>
<evidence type="ECO:0000313" key="2">
    <source>
        <dbReference type="Proteomes" id="UP001159363"/>
    </source>
</evidence>
<keyword evidence="2" id="KW-1185">Reference proteome</keyword>
<organism evidence="1 2">
    <name type="scientific">Dryococelus australis</name>
    <dbReference type="NCBI Taxonomy" id="614101"/>
    <lineage>
        <taxon>Eukaryota</taxon>
        <taxon>Metazoa</taxon>
        <taxon>Ecdysozoa</taxon>
        <taxon>Arthropoda</taxon>
        <taxon>Hexapoda</taxon>
        <taxon>Insecta</taxon>
        <taxon>Pterygota</taxon>
        <taxon>Neoptera</taxon>
        <taxon>Polyneoptera</taxon>
        <taxon>Phasmatodea</taxon>
        <taxon>Verophasmatodea</taxon>
        <taxon>Anareolatae</taxon>
        <taxon>Phasmatidae</taxon>
        <taxon>Eurycanthinae</taxon>
        <taxon>Dryococelus</taxon>
    </lineage>
</organism>
<proteinExistence type="predicted"/>
<protein>
    <submittedName>
        <fullName evidence="1">Uncharacterized protein</fullName>
    </submittedName>
</protein>
<reference evidence="1 2" key="1">
    <citation type="submission" date="2023-02" db="EMBL/GenBank/DDBJ databases">
        <title>LHISI_Scaffold_Assembly.</title>
        <authorList>
            <person name="Stuart O.P."/>
            <person name="Cleave R."/>
            <person name="Magrath M.J.L."/>
            <person name="Mikheyev A.S."/>
        </authorList>
    </citation>
    <scope>NUCLEOTIDE SEQUENCE [LARGE SCALE GENOMIC DNA]</scope>
    <source>
        <strain evidence="1">Daus_M_001</strain>
        <tissue evidence="1">Leg muscle</tissue>
    </source>
</reference>
<comment type="caution">
    <text evidence="1">The sequence shown here is derived from an EMBL/GenBank/DDBJ whole genome shotgun (WGS) entry which is preliminary data.</text>
</comment>
<dbReference type="Proteomes" id="UP001159363">
    <property type="component" value="Chromosome 2"/>
</dbReference>
<gene>
    <name evidence="1" type="ORF">PR048_007058</name>
</gene>